<dbReference type="Proteomes" id="UP000093629">
    <property type="component" value="Unassembled WGS sequence"/>
</dbReference>
<dbReference type="EMBL" id="LZLQ01000098">
    <property type="protein sequence ID" value="OBK14410.1"/>
    <property type="molecule type" value="Genomic_DNA"/>
</dbReference>
<feature type="domain" description="SnoaL-like" evidence="1">
    <location>
        <begin position="30"/>
        <end position="127"/>
    </location>
</feature>
<keyword evidence="3" id="KW-1185">Reference proteome</keyword>
<dbReference type="InterPro" id="IPR037401">
    <property type="entry name" value="SnoaL-like"/>
</dbReference>
<sequence length="141" mass="16256">MRPDSAKGSSVTELDEGRRARRAAVVVEHMQSENVQEWDRTMATFSHPRYEMPDGTVFDGREEVMQYWLDGRTLVPDQRNELIELTHLNDGDVQIEFWLRGTPTATNEPFEVRLWAVFGFDEADLITGERVYVQPPTDAAR</sequence>
<dbReference type="AlphaFoldDB" id="A0A1A3MZA0"/>
<organism evidence="2 3">
    <name type="scientific">Mycobacterium asiaticum</name>
    <dbReference type="NCBI Taxonomy" id="1790"/>
    <lineage>
        <taxon>Bacteria</taxon>
        <taxon>Bacillati</taxon>
        <taxon>Actinomycetota</taxon>
        <taxon>Actinomycetes</taxon>
        <taxon>Mycobacteriales</taxon>
        <taxon>Mycobacteriaceae</taxon>
        <taxon>Mycobacterium</taxon>
    </lineage>
</organism>
<gene>
    <name evidence="2" type="ORF">A5636_08045</name>
</gene>
<dbReference type="InterPro" id="IPR032710">
    <property type="entry name" value="NTF2-like_dom_sf"/>
</dbReference>
<evidence type="ECO:0000313" key="2">
    <source>
        <dbReference type="EMBL" id="OBK14410.1"/>
    </source>
</evidence>
<comment type="caution">
    <text evidence="2">The sequence shown here is derived from an EMBL/GenBank/DDBJ whole genome shotgun (WGS) entry which is preliminary data.</text>
</comment>
<proteinExistence type="predicted"/>
<name>A0A1A3MZA0_MYCAS</name>
<accession>A0A1A3MZA0</accession>
<dbReference type="Pfam" id="PF12680">
    <property type="entry name" value="SnoaL_2"/>
    <property type="match status" value="1"/>
</dbReference>
<evidence type="ECO:0000259" key="1">
    <source>
        <dbReference type="Pfam" id="PF12680"/>
    </source>
</evidence>
<evidence type="ECO:0000313" key="3">
    <source>
        <dbReference type="Proteomes" id="UP000093629"/>
    </source>
</evidence>
<dbReference type="Gene3D" id="3.10.450.50">
    <property type="match status" value="1"/>
</dbReference>
<reference evidence="2 3" key="1">
    <citation type="submission" date="2016-06" db="EMBL/GenBank/DDBJ databases">
        <authorList>
            <person name="Kjaerup R.B."/>
            <person name="Dalgaard T.S."/>
            <person name="Juul-Madsen H.R."/>
        </authorList>
    </citation>
    <scope>NUCLEOTIDE SEQUENCE [LARGE SCALE GENOMIC DNA]</scope>
    <source>
        <strain evidence="2 3">1245139.5</strain>
    </source>
</reference>
<dbReference type="SUPFAM" id="SSF54427">
    <property type="entry name" value="NTF2-like"/>
    <property type="match status" value="1"/>
</dbReference>
<protein>
    <recommendedName>
        <fullName evidence="1">SnoaL-like domain-containing protein</fullName>
    </recommendedName>
</protein>